<dbReference type="Proteomes" id="UP000076738">
    <property type="component" value="Unassembled WGS sequence"/>
</dbReference>
<evidence type="ECO:0000313" key="2">
    <source>
        <dbReference type="Proteomes" id="UP000076738"/>
    </source>
</evidence>
<accession>A0A167SB62</accession>
<organism evidence="1 2">
    <name type="scientific">Calocera viscosa (strain TUFC12733)</name>
    <dbReference type="NCBI Taxonomy" id="1330018"/>
    <lineage>
        <taxon>Eukaryota</taxon>
        <taxon>Fungi</taxon>
        <taxon>Dikarya</taxon>
        <taxon>Basidiomycota</taxon>
        <taxon>Agaricomycotina</taxon>
        <taxon>Dacrymycetes</taxon>
        <taxon>Dacrymycetales</taxon>
        <taxon>Dacrymycetaceae</taxon>
        <taxon>Calocera</taxon>
    </lineage>
</organism>
<keyword evidence="2" id="KW-1185">Reference proteome</keyword>
<evidence type="ECO:0000313" key="1">
    <source>
        <dbReference type="EMBL" id="KZP01750.1"/>
    </source>
</evidence>
<dbReference type="AlphaFoldDB" id="A0A167SB62"/>
<name>A0A167SB62_CALVF</name>
<proteinExistence type="predicted"/>
<dbReference type="EMBL" id="KV417266">
    <property type="protein sequence ID" value="KZP01750.1"/>
    <property type="molecule type" value="Genomic_DNA"/>
</dbReference>
<protein>
    <submittedName>
        <fullName evidence="1">Uncharacterized protein</fullName>
    </submittedName>
</protein>
<sequence length="94" mass="10511">MSAGDGGPRCTRFDLDRLSKVGTLPLLVAMLELYSTARSAHTPNKAISRHHDLGLLRLCFCLQHKRMERKSRGRRRVSPLSISCSYLWALAGVC</sequence>
<reference evidence="1 2" key="1">
    <citation type="journal article" date="2016" name="Mol. Biol. Evol.">
        <title>Comparative Genomics of Early-Diverging Mushroom-Forming Fungi Provides Insights into the Origins of Lignocellulose Decay Capabilities.</title>
        <authorList>
            <person name="Nagy L.G."/>
            <person name="Riley R."/>
            <person name="Tritt A."/>
            <person name="Adam C."/>
            <person name="Daum C."/>
            <person name="Floudas D."/>
            <person name="Sun H."/>
            <person name="Yadav J.S."/>
            <person name="Pangilinan J."/>
            <person name="Larsson K.H."/>
            <person name="Matsuura K."/>
            <person name="Barry K."/>
            <person name="Labutti K."/>
            <person name="Kuo R."/>
            <person name="Ohm R.A."/>
            <person name="Bhattacharya S.S."/>
            <person name="Shirouzu T."/>
            <person name="Yoshinaga Y."/>
            <person name="Martin F.M."/>
            <person name="Grigoriev I.V."/>
            <person name="Hibbett D.S."/>
        </authorList>
    </citation>
    <scope>NUCLEOTIDE SEQUENCE [LARGE SCALE GENOMIC DNA]</scope>
    <source>
        <strain evidence="1 2">TUFC12733</strain>
    </source>
</reference>
<gene>
    <name evidence="1" type="ORF">CALVIDRAFT_17181</name>
</gene>